<accession>E0I397</accession>
<evidence type="ECO:0000256" key="1">
    <source>
        <dbReference type="ARBA" id="ARBA00004141"/>
    </source>
</evidence>
<sequence length="468" mass="49390">MFQPGNRLQALQLAKVWAVGLLAMLLLPWLFQSVALAEMKPAPAAGGAVYVIHAKQTVQAGLQSFLERAYKEAEEARAERIVLVLNTYGGRLDSAEEIGGLIKASKVPTTVFVEGKAVSAGTYIALNAEQIVMQPGSTIGAAAVVDGSGELVDNPKTVSFWTSEMMEAARLHGRDPNYAAAMTDVNAEIKLTAIGRTKERGDILTLTASEALKAGYAEHLAANVDETLKWLGLNERSLIDVSPSAAERIAGWLTSPLMITVLLVLGIAGIALEMILPGFGIPGIIGILSFVLFFTGHYIAGFAGRESVLLFILGIVLLVLELFIPSFGILGILGAIALVAGVVTAAQSALVALYALMIAMAVAAAIVYIIAKKYSHRGIWNKFILRDKLSTEEGYVSSPSRVTLIGQQGLTITPLRPAGAIELNGERVDVVTDGQFVPAGTPVEVVLAEGTRIVVKPTSHTSNPNGGV</sequence>
<keyword evidence="3 5" id="KW-1133">Transmembrane helix</keyword>
<reference evidence="9 10" key="1">
    <citation type="submission" date="2010-07" db="EMBL/GenBank/DDBJ databases">
        <title>The draft genome of Paenibacillus curdlanolyticus YK9.</title>
        <authorList>
            <consortium name="US DOE Joint Genome Institute (JGI-PGF)"/>
            <person name="Lucas S."/>
            <person name="Copeland A."/>
            <person name="Lapidus A."/>
            <person name="Cheng J.-F."/>
            <person name="Bruce D."/>
            <person name="Goodwin L."/>
            <person name="Pitluck S."/>
            <person name="Land M.L."/>
            <person name="Hauser L."/>
            <person name="Chang Y.-J."/>
            <person name="Jeffries C."/>
            <person name="Anderson I.J."/>
            <person name="Johnson E."/>
            <person name="Loganathan U."/>
            <person name="Mulhopadhyay B."/>
            <person name="Kyrpides N."/>
            <person name="Woyke T.J."/>
        </authorList>
    </citation>
    <scope>NUCLEOTIDE SEQUENCE [LARGE SCALE GENOMIC DNA]</scope>
    <source>
        <strain evidence="9 10">YK9</strain>
    </source>
</reference>
<evidence type="ECO:0000256" key="4">
    <source>
        <dbReference type="ARBA" id="ARBA00023136"/>
    </source>
</evidence>
<dbReference type="GO" id="GO:0005886">
    <property type="term" value="C:plasma membrane"/>
    <property type="evidence" value="ECO:0007669"/>
    <property type="project" value="TreeGrafter"/>
</dbReference>
<dbReference type="Pfam" id="PF01957">
    <property type="entry name" value="NfeD"/>
    <property type="match status" value="1"/>
</dbReference>
<evidence type="ECO:0000259" key="8">
    <source>
        <dbReference type="Pfam" id="PF25145"/>
    </source>
</evidence>
<evidence type="ECO:0000256" key="3">
    <source>
        <dbReference type="ARBA" id="ARBA00022989"/>
    </source>
</evidence>
<comment type="subcellular location">
    <subcellularLocation>
        <location evidence="1">Membrane</location>
        <topology evidence="1">Multi-pass membrane protein</topology>
    </subcellularLocation>
</comment>
<dbReference type="InterPro" id="IPR029045">
    <property type="entry name" value="ClpP/crotonase-like_dom_sf"/>
</dbReference>
<dbReference type="AlphaFoldDB" id="E0I397"/>
<dbReference type="Gene3D" id="3.90.226.10">
    <property type="entry name" value="2-enoyl-CoA Hydratase, Chain A, domain 1"/>
    <property type="match status" value="1"/>
</dbReference>
<dbReference type="Gene3D" id="2.40.50.140">
    <property type="entry name" value="Nucleic acid-binding proteins"/>
    <property type="match status" value="1"/>
</dbReference>
<dbReference type="PANTHER" id="PTHR33507:SF3">
    <property type="entry name" value="INNER MEMBRANE PROTEIN YBBJ"/>
    <property type="match status" value="1"/>
</dbReference>
<feature type="domain" description="NfeD-like C-terminal" evidence="6">
    <location>
        <begin position="404"/>
        <end position="457"/>
    </location>
</feature>
<dbReference type="SUPFAM" id="SSF52096">
    <property type="entry name" value="ClpP/crotonase"/>
    <property type="match status" value="1"/>
</dbReference>
<keyword evidence="2 5" id="KW-0812">Transmembrane</keyword>
<evidence type="ECO:0000313" key="10">
    <source>
        <dbReference type="Proteomes" id="UP000005387"/>
    </source>
</evidence>
<dbReference type="Pfam" id="PF25145">
    <property type="entry name" value="NfeD1b_N"/>
    <property type="match status" value="1"/>
</dbReference>
<dbReference type="Pfam" id="PF24961">
    <property type="entry name" value="NfeD_membrane"/>
    <property type="match status" value="1"/>
</dbReference>
<feature type="domain" description="NfeD integral membrane" evidence="7">
    <location>
        <begin position="259"/>
        <end position="371"/>
    </location>
</feature>
<protein>
    <submittedName>
        <fullName evidence="9">Uncharacterized protein</fullName>
    </submittedName>
</protein>
<evidence type="ECO:0000256" key="5">
    <source>
        <dbReference type="SAM" id="Phobius"/>
    </source>
</evidence>
<dbReference type="RefSeq" id="WP_006036289.1">
    <property type="nucleotide sequence ID" value="NZ_AEDD01000001.1"/>
</dbReference>
<dbReference type="InterPro" id="IPR056738">
    <property type="entry name" value="NfeD1b_N"/>
</dbReference>
<feature type="transmembrane region" description="Helical" evidence="5">
    <location>
        <begin position="12"/>
        <end position="31"/>
    </location>
</feature>
<evidence type="ECO:0000256" key="2">
    <source>
        <dbReference type="ARBA" id="ARBA00022692"/>
    </source>
</evidence>
<keyword evidence="4 5" id="KW-0472">Membrane</keyword>
<dbReference type="InterPro" id="IPR002810">
    <property type="entry name" value="NfeD-like_C"/>
</dbReference>
<dbReference type="Proteomes" id="UP000005387">
    <property type="component" value="Unassembled WGS sequence"/>
</dbReference>
<evidence type="ECO:0000259" key="7">
    <source>
        <dbReference type="Pfam" id="PF24961"/>
    </source>
</evidence>
<organism evidence="9 10">
    <name type="scientific">Paenibacillus curdlanolyticus YK9</name>
    <dbReference type="NCBI Taxonomy" id="717606"/>
    <lineage>
        <taxon>Bacteria</taxon>
        <taxon>Bacillati</taxon>
        <taxon>Bacillota</taxon>
        <taxon>Bacilli</taxon>
        <taxon>Bacillales</taxon>
        <taxon>Paenibacillaceae</taxon>
        <taxon>Paenibacillus</taxon>
    </lineage>
</organism>
<proteinExistence type="predicted"/>
<dbReference type="InterPro" id="IPR056739">
    <property type="entry name" value="NfeD_membrane"/>
</dbReference>
<gene>
    <name evidence="9" type="ORF">PaecuDRAFT_0272</name>
</gene>
<feature type="domain" description="NfeD1b N-terminal" evidence="8">
    <location>
        <begin position="49"/>
        <end position="237"/>
    </location>
</feature>
<evidence type="ECO:0000313" key="9">
    <source>
        <dbReference type="EMBL" id="EFM12761.1"/>
    </source>
</evidence>
<feature type="transmembrane region" description="Helical" evidence="5">
    <location>
        <begin position="249"/>
        <end position="272"/>
    </location>
</feature>
<dbReference type="eggNOG" id="COG1030">
    <property type="taxonomic scope" value="Bacteria"/>
</dbReference>
<evidence type="ECO:0000259" key="6">
    <source>
        <dbReference type="Pfam" id="PF01957"/>
    </source>
</evidence>
<dbReference type="PANTHER" id="PTHR33507">
    <property type="entry name" value="INNER MEMBRANE PROTEIN YBBJ"/>
    <property type="match status" value="1"/>
</dbReference>
<feature type="transmembrane region" description="Helical" evidence="5">
    <location>
        <begin position="308"/>
        <end position="339"/>
    </location>
</feature>
<dbReference type="CDD" id="cd07021">
    <property type="entry name" value="Clp_protease_NfeD_like"/>
    <property type="match status" value="1"/>
</dbReference>
<dbReference type="STRING" id="717606.PaecuDRAFT_0272"/>
<dbReference type="InterPro" id="IPR012340">
    <property type="entry name" value="NA-bd_OB-fold"/>
</dbReference>
<keyword evidence="10" id="KW-1185">Reference proteome</keyword>
<dbReference type="EMBL" id="AEDD01000001">
    <property type="protein sequence ID" value="EFM12761.1"/>
    <property type="molecule type" value="Genomic_DNA"/>
</dbReference>
<feature type="transmembrane region" description="Helical" evidence="5">
    <location>
        <begin position="278"/>
        <end position="296"/>
    </location>
</feature>
<feature type="transmembrane region" description="Helical" evidence="5">
    <location>
        <begin position="351"/>
        <end position="371"/>
    </location>
</feature>
<name>E0I397_9BACL</name>
<dbReference type="InterPro" id="IPR052165">
    <property type="entry name" value="Membrane_assoc_protease"/>
</dbReference>